<name>A0ABY3T1D5_9GAMM</name>
<dbReference type="Pfam" id="PF14335">
    <property type="entry name" value="DUF4391"/>
    <property type="match status" value="1"/>
</dbReference>
<keyword evidence="2" id="KW-1185">Reference proteome</keyword>
<sequence length="252" mass="29344">MSEHIFYSTFNLPASTRQSVRIYKKQLLENADLTATDRKHIQQDIDTLEWRHVLKAGTCDILPFKDEERDYSELHLIHATLKFPAHVKRLGEVLQRAIQYPLILVFEHAGQICIQMADKRINRADSTRLTVEALHDSGWLNVMEPDATTLGFLQAFRFEVCDQQHLYAFWQCLTDKLAGLETARYTGHYVATPTLDREQRRAVLQQLHVLEQQLTTIRATLKRETQFNRKLELNMQAKQCQQQLQALTAQLD</sequence>
<reference evidence="1" key="1">
    <citation type="journal article" date="2022" name="Microorganisms">
        <title>Two New Species of Filamentous Sulfur Bacteria of the Genus Thiothrix, Thiothrix winogradskyi sp. nov. and 'Candidatus Thiothrix sulfatifontis' sp. nov.</title>
        <authorList>
            <person name="Ravin N.V."/>
            <person name="Rossetti S."/>
            <person name="Beletsky A.V."/>
            <person name="Kadnikov V.V."/>
            <person name="Rudenko T.S."/>
            <person name="Smolyakov D.D."/>
            <person name="Moskvitina M.I."/>
            <person name="Gureeva M.V."/>
            <person name="Mardanov A.V."/>
            <person name="Grabovich M.Y."/>
        </authorList>
    </citation>
    <scope>NUCLEOTIDE SEQUENCE</scope>
    <source>
        <strain evidence="1">CT3</strain>
    </source>
</reference>
<dbReference type="InterPro" id="IPR025503">
    <property type="entry name" value="DUF4391"/>
</dbReference>
<gene>
    <name evidence="1" type="ORF">L2Y54_04675</name>
</gene>
<protein>
    <submittedName>
        <fullName evidence="1">DUF4391 domain-containing protein</fullName>
    </submittedName>
</protein>
<accession>A0ABY3T1D5</accession>
<dbReference type="RefSeq" id="WP_236500199.1">
    <property type="nucleotide sequence ID" value="NZ_CP091244.1"/>
</dbReference>
<evidence type="ECO:0000313" key="1">
    <source>
        <dbReference type="EMBL" id="UJS25339.1"/>
    </source>
</evidence>
<proteinExistence type="predicted"/>
<dbReference type="EMBL" id="CP091244">
    <property type="protein sequence ID" value="UJS25339.1"/>
    <property type="molecule type" value="Genomic_DNA"/>
</dbReference>
<evidence type="ECO:0000313" key="2">
    <source>
        <dbReference type="Proteomes" id="UP001054801"/>
    </source>
</evidence>
<organism evidence="1 2">
    <name type="scientific">Thiothrix winogradskyi</name>
    <dbReference type="NCBI Taxonomy" id="96472"/>
    <lineage>
        <taxon>Bacteria</taxon>
        <taxon>Pseudomonadati</taxon>
        <taxon>Pseudomonadota</taxon>
        <taxon>Gammaproteobacteria</taxon>
        <taxon>Thiotrichales</taxon>
        <taxon>Thiotrichaceae</taxon>
        <taxon>Thiothrix</taxon>
    </lineage>
</organism>
<dbReference type="Proteomes" id="UP001054801">
    <property type="component" value="Chromosome"/>
</dbReference>